<dbReference type="GO" id="GO:0005874">
    <property type="term" value="C:microtubule"/>
    <property type="evidence" value="ECO:0007669"/>
    <property type="project" value="UniProtKB-KW"/>
</dbReference>
<dbReference type="OrthoDB" id="27603at2759"/>
<dbReference type="AlphaFoldDB" id="A0A6C1DZ56"/>
<protein>
    <submittedName>
        <fullName evidence="7">Dynein light intermediate chain</fullName>
    </submittedName>
</protein>
<evidence type="ECO:0000313" key="8">
    <source>
        <dbReference type="Proteomes" id="UP000501346"/>
    </source>
</evidence>
<evidence type="ECO:0000256" key="5">
    <source>
        <dbReference type="ARBA" id="ARBA00023175"/>
    </source>
</evidence>
<name>A0A6C1DZ56_SACPS</name>
<accession>A0A6C1DZ56</accession>
<proteinExistence type="predicted"/>
<organism evidence="7 8">
    <name type="scientific">Saccharomyces pastorianus</name>
    <name type="common">Lager yeast</name>
    <name type="synonym">Saccharomyces cerevisiae x Saccharomyces eubayanus</name>
    <dbReference type="NCBI Taxonomy" id="27292"/>
    <lineage>
        <taxon>Eukaryota</taxon>
        <taxon>Fungi</taxon>
        <taxon>Dikarya</taxon>
        <taxon>Ascomycota</taxon>
        <taxon>Saccharomycotina</taxon>
        <taxon>Saccharomycetes</taxon>
        <taxon>Saccharomycetales</taxon>
        <taxon>Saccharomycetaceae</taxon>
        <taxon>Saccharomyces</taxon>
    </lineage>
</organism>
<dbReference type="InterPro" id="IPR022780">
    <property type="entry name" value="Dynein_light_int_chain"/>
</dbReference>
<comment type="subcellular location">
    <subcellularLocation>
        <location evidence="1">Cytoplasm</location>
        <location evidence="1">Cytoskeleton</location>
    </subcellularLocation>
</comment>
<sequence length="312" mass="36832">MDNCNAWDKLLSQNESTINSTETATITAIIYSPSSKTLHQFINICFPEGSNSILDTTLINYATIGWTNDLKENYSVDVYTLIRNTDDALDLLKPFLQEHSSKVRWLILLDWTLNDQKLWLNELSYAFNKIKQLNDDNEFSVWCLNSGEILNLQRNTTVWQSVHIDFILQMLRSFCYFNDSSLFYICEDHTEEKREEAQRLKYQELLKHFCEDRDMKDHIEMVKRSEILIPKGCDSIGLIKTVDERFEPTEVKEQHFLARYMDFIPTIDKIREDRKTTSGIDLDKLYPLEVFKVNIQEELGKMFAKYRENSRI</sequence>
<dbReference type="Proteomes" id="UP000501346">
    <property type="component" value="Chromosome ScXIII"/>
</dbReference>
<evidence type="ECO:0000313" key="7">
    <source>
        <dbReference type="EMBL" id="QID81807.1"/>
    </source>
</evidence>
<keyword evidence="5" id="KW-0505">Motor protein</keyword>
<evidence type="ECO:0000256" key="4">
    <source>
        <dbReference type="ARBA" id="ARBA00023017"/>
    </source>
</evidence>
<keyword evidence="8" id="KW-1185">Reference proteome</keyword>
<keyword evidence="6" id="KW-0206">Cytoskeleton</keyword>
<evidence type="ECO:0000256" key="3">
    <source>
        <dbReference type="ARBA" id="ARBA00022701"/>
    </source>
</evidence>
<evidence type="ECO:0000256" key="2">
    <source>
        <dbReference type="ARBA" id="ARBA00022490"/>
    </source>
</evidence>
<dbReference type="Pfam" id="PF05783">
    <property type="entry name" value="DLIC"/>
    <property type="match status" value="1"/>
</dbReference>
<evidence type="ECO:0000256" key="6">
    <source>
        <dbReference type="ARBA" id="ARBA00023212"/>
    </source>
</evidence>
<keyword evidence="3" id="KW-0493">Microtubule</keyword>
<gene>
    <name evidence="7" type="primary">DYN3_1</name>
    <name evidence="7" type="ORF">GRS66_004204</name>
</gene>
<keyword evidence="4" id="KW-0243">Dynein</keyword>
<evidence type="ECO:0000256" key="1">
    <source>
        <dbReference type="ARBA" id="ARBA00004245"/>
    </source>
</evidence>
<reference evidence="7 8" key="1">
    <citation type="journal article" date="2019" name="BMC Genomics">
        <title>Chromosome level assembly and comparative genome analysis confirm lager-brewing yeasts originated from a single hybridization.</title>
        <authorList>
            <person name="Salazar A.N."/>
            <person name="Gorter de Vries A.R."/>
            <person name="van den Broek M."/>
            <person name="Brouwers N."/>
            <person name="de la Torre Cortes P."/>
            <person name="Kuijpers N.G.A."/>
            <person name="Daran J.G."/>
            <person name="Abeel T."/>
        </authorList>
    </citation>
    <scope>NUCLEOTIDE SEQUENCE [LARGE SCALE GENOMIC DNA]</scope>
    <source>
        <strain evidence="7 8">CBS 1483</strain>
    </source>
</reference>
<dbReference type="EMBL" id="CP048994">
    <property type="protein sequence ID" value="QID81807.1"/>
    <property type="molecule type" value="Genomic_DNA"/>
</dbReference>
<keyword evidence="2" id="KW-0963">Cytoplasm</keyword>
<dbReference type="GO" id="GO:0030286">
    <property type="term" value="C:dynein complex"/>
    <property type="evidence" value="ECO:0007669"/>
    <property type="project" value="UniProtKB-KW"/>
</dbReference>